<dbReference type="OrthoDB" id="2971011at2"/>
<proteinExistence type="predicted"/>
<keyword evidence="2" id="KW-1185">Reference proteome</keyword>
<protein>
    <submittedName>
        <fullName evidence="1">Uncharacterized protein</fullName>
    </submittedName>
</protein>
<name>A0A4Y6V0I1_SACBS</name>
<organism evidence="1 2">
    <name type="scientific">Saccharibacillus brassicae</name>
    <dbReference type="NCBI Taxonomy" id="2583377"/>
    <lineage>
        <taxon>Bacteria</taxon>
        <taxon>Bacillati</taxon>
        <taxon>Bacillota</taxon>
        <taxon>Bacilli</taxon>
        <taxon>Bacillales</taxon>
        <taxon>Paenibacillaceae</taxon>
        <taxon>Saccharibacillus</taxon>
    </lineage>
</organism>
<evidence type="ECO:0000313" key="2">
    <source>
        <dbReference type="Proteomes" id="UP000316968"/>
    </source>
</evidence>
<dbReference type="Proteomes" id="UP000316968">
    <property type="component" value="Chromosome"/>
</dbReference>
<evidence type="ECO:0000313" key="1">
    <source>
        <dbReference type="EMBL" id="QDH23539.1"/>
    </source>
</evidence>
<dbReference type="RefSeq" id="WP_141450131.1">
    <property type="nucleotide sequence ID" value="NZ_CP041217.1"/>
</dbReference>
<gene>
    <name evidence="1" type="ORF">FFV09_23340</name>
</gene>
<reference evidence="1 2" key="1">
    <citation type="submission" date="2019-06" db="EMBL/GenBank/DDBJ databases">
        <title>Saccharibacillus brassicae sp. nov., an endophytic bacterium isolated from Chinese cabbage seeds (Brassica pekinensis).</title>
        <authorList>
            <person name="Jiang L."/>
            <person name="Lee J."/>
            <person name="Kim S.W."/>
        </authorList>
    </citation>
    <scope>NUCLEOTIDE SEQUENCE [LARGE SCALE GENOMIC DNA]</scope>
    <source>
        <strain evidence="2">KCTC 43072 / ATSA2</strain>
    </source>
</reference>
<sequence>MKPRNRLLALLIVGVVAAAIGFVYGPRPVDLDVQGVKYRLGADAADEAKLVRMKIQGDVWRSWRGTPRFEGIIGVEGESLR</sequence>
<dbReference type="EMBL" id="CP041217">
    <property type="protein sequence ID" value="QDH23539.1"/>
    <property type="molecule type" value="Genomic_DNA"/>
</dbReference>
<dbReference type="AlphaFoldDB" id="A0A4Y6V0I1"/>
<accession>A0A4Y6V0I1</accession>
<dbReference type="KEGG" id="saca:FFV09_23340"/>